<evidence type="ECO:0008006" key="4">
    <source>
        <dbReference type="Google" id="ProtNLM"/>
    </source>
</evidence>
<keyword evidence="1" id="KW-1133">Transmembrane helix</keyword>
<reference evidence="2 3" key="1">
    <citation type="submission" date="2017-07" db="EMBL/GenBank/DDBJ databases">
        <title>Isolation and whole genome analysis of endospore-forming bacteria from heroin.</title>
        <authorList>
            <person name="Kalinowski J."/>
            <person name="Ahrens B."/>
            <person name="Al-Dilaimi A."/>
            <person name="Winkler A."/>
            <person name="Wibberg D."/>
            <person name="Schleenbecker U."/>
            <person name="Ruckert C."/>
            <person name="Wolfel R."/>
            <person name="Grass G."/>
        </authorList>
    </citation>
    <scope>NUCLEOTIDE SEQUENCE [LARGE SCALE GENOMIC DNA]</scope>
    <source>
        <strain evidence="2 3">7539</strain>
    </source>
</reference>
<gene>
    <name evidence="2" type="ORF">CHH72_14045</name>
</gene>
<keyword evidence="1" id="KW-0812">Transmembrane</keyword>
<dbReference type="Proteomes" id="UP000216207">
    <property type="component" value="Unassembled WGS sequence"/>
</dbReference>
<keyword evidence="1" id="KW-0472">Membrane</keyword>
<name>A0A268NXT0_SHOCL</name>
<dbReference type="InterPro" id="IPR008875">
    <property type="entry name" value="TraX"/>
</dbReference>
<feature type="transmembrane region" description="Helical" evidence="1">
    <location>
        <begin position="146"/>
        <end position="173"/>
    </location>
</feature>
<dbReference type="AlphaFoldDB" id="A0A268NXT0"/>
<feature type="transmembrane region" description="Helical" evidence="1">
    <location>
        <begin position="32"/>
        <end position="51"/>
    </location>
</feature>
<feature type="transmembrane region" description="Helical" evidence="1">
    <location>
        <begin position="86"/>
        <end position="105"/>
    </location>
</feature>
<feature type="transmembrane region" description="Helical" evidence="1">
    <location>
        <begin position="58"/>
        <end position="80"/>
    </location>
</feature>
<sequence length="263" mass="30805">MSTTTLKIIALCAMFIDHIGQFFPETPEWFNWIGRISAPIFIYCVVLGIKYTMNKKKYLIRLYLFSLSMAIINMVLNQLFDYTHFYIWNNFFSSLFVVAVVILLLDNFKAKNLFFFIIWQLSTLILCFVLVEKYEVLRLSDPSGTYYFLGSVFGNILFVEGTFLGVVLGAIFYLTLSNRINLIILYSSFSLCFYMLHLKVSNYGNPVIHTYLFPFADYQWMMVFALPFLLLYNGSRGIGLKYIFYIFYPLHLVILYLLAVSRL</sequence>
<evidence type="ECO:0000313" key="2">
    <source>
        <dbReference type="EMBL" id="PAE88228.1"/>
    </source>
</evidence>
<feature type="transmembrane region" description="Helical" evidence="1">
    <location>
        <begin position="218"/>
        <end position="235"/>
    </location>
</feature>
<dbReference type="RefSeq" id="WP_095326838.1">
    <property type="nucleotide sequence ID" value="NZ_NPCC01000019.1"/>
</dbReference>
<feature type="transmembrane region" description="Helical" evidence="1">
    <location>
        <begin position="112"/>
        <end position="131"/>
    </location>
</feature>
<feature type="transmembrane region" description="Helical" evidence="1">
    <location>
        <begin position="242"/>
        <end position="260"/>
    </location>
</feature>
<organism evidence="2 3">
    <name type="scientific">Shouchella clausii</name>
    <name type="common">Alkalihalobacillus clausii</name>
    <dbReference type="NCBI Taxonomy" id="79880"/>
    <lineage>
        <taxon>Bacteria</taxon>
        <taxon>Bacillati</taxon>
        <taxon>Bacillota</taxon>
        <taxon>Bacilli</taxon>
        <taxon>Bacillales</taxon>
        <taxon>Bacillaceae</taxon>
        <taxon>Shouchella</taxon>
    </lineage>
</organism>
<protein>
    <recommendedName>
        <fullName evidence="4">Conjugal transfer protein TraX</fullName>
    </recommendedName>
</protein>
<dbReference type="EMBL" id="NPCC01000019">
    <property type="protein sequence ID" value="PAE88228.1"/>
    <property type="molecule type" value="Genomic_DNA"/>
</dbReference>
<comment type="caution">
    <text evidence="2">The sequence shown here is derived from an EMBL/GenBank/DDBJ whole genome shotgun (WGS) entry which is preliminary data.</text>
</comment>
<evidence type="ECO:0000256" key="1">
    <source>
        <dbReference type="SAM" id="Phobius"/>
    </source>
</evidence>
<proteinExistence type="predicted"/>
<evidence type="ECO:0000313" key="3">
    <source>
        <dbReference type="Proteomes" id="UP000216207"/>
    </source>
</evidence>
<feature type="transmembrane region" description="Helical" evidence="1">
    <location>
        <begin position="180"/>
        <end position="198"/>
    </location>
</feature>
<dbReference type="Pfam" id="PF05857">
    <property type="entry name" value="TraX"/>
    <property type="match status" value="1"/>
</dbReference>
<accession>A0A268NXT0</accession>